<reference evidence="8 9" key="1">
    <citation type="submission" date="2022-08" db="EMBL/GenBank/DDBJ databases">
        <title>Tractidigestivibacter montrealensis type strain KD21.</title>
        <authorList>
            <person name="Diop K."/>
            <person name="Richard C."/>
            <person name="Routy B."/>
        </authorList>
    </citation>
    <scope>NUCLEOTIDE SEQUENCE [LARGE SCALE GENOMIC DNA]</scope>
    <source>
        <strain evidence="8 9">KD21</strain>
    </source>
</reference>
<evidence type="ECO:0000256" key="1">
    <source>
        <dbReference type="ARBA" id="ARBA00010456"/>
    </source>
</evidence>
<dbReference type="PANTHER" id="PTHR43691:SF11">
    <property type="entry name" value="FI09636P-RELATED"/>
    <property type="match status" value="1"/>
</dbReference>
<dbReference type="Proteomes" id="UP001204320">
    <property type="component" value="Unassembled WGS sequence"/>
</dbReference>
<dbReference type="InterPro" id="IPR000845">
    <property type="entry name" value="Nucleoside_phosphorylase_d"/>
</dbReference>
<dbReference type="CDD" id="cd09006">
    <property type="entry name" value="PNP_EcPNPI-like"/>
    <property type="match status" value="1"/>
</dbReference>
<accession>A0ABT1ZAN2</accession>
<evidence type="ECO:0000313" key="8">
    <source>
        <dbReference type="EMBL" id="MCR9037261.1"/>
    </source>
</evidence>
<name>A0ABT1ZAN2_9ACTN</name>
<evidence type="ECO:0000256" key="2">
    <source>
        <dbReference type="ARBA" id="ARBA00011888"/>
    </source>
</evidence>
<dbReference type="EC" id="2.4.2.3" evidence="2"/>
<protein>
    <recommendedName>
        <fullName evidence="3">Uridine phosphorylase</fullName>
        <ecNumber evidence="2">2.4.2.3</ecNumber>
    </recommendedName>
</protein>
<organism evidence="8 9">
    <name type="scientific">Tractidigestivibacter montrealensis</name>
    <dbReference type="NCBI Taxonomy" id="2972466"/>
    <lineage>
        <taxon>Bacteria</taxon>
        <taxon>Bacillati</taxon>
        <taxon>Actinomycetota</taxon>
        <taxon>Coriobacteriia</taxon>
        <taxon>Coriobacteriales</taxon>
        <taxon>Atopobiaceae</taxon>
        <taxon>Tractidigestivibacter</taxon>
    </lineage>
</organism>
<dbReference type="Pfam" id="PF01048">
    <property type="entry name" value="PNP_UDP_1"/>
    <property type="match status" value="1"/>
</dbReference>
<proteinExistence type="inferred from homology"/>
<keyword evidence="4 8" id="KW-0328">Glycosyltransferase</keyword>
<evidence type="ECO:0000256" key="3">
    <source>
        <dbReference type="ARBA" id="ARBA00021980"/>
    </source>
</evidence>
<evidence type="ECO:0000256" key="4">
    <source>
        <dbReference type="ARBA" id="ARBA00022676"/>
    </source>
</evidence>
<evidence type="ECO:0000259" key="7">
    <source>
        <dbReference type="Pfam" id="PF01048"/>
    </source>
</evidence>
<dbReference type="PANTHER" id="PTHR43691">
    <property type="entry name" value="URIDINE PHOSPHORYLASE"/>
    <property type="match status" value="1"/>
</dbReference>
<comment type="catalytic activity">
    <reaction evidence="6">
        <text>uridine + phosphate = alpha-D-ribose 1-phosphate + uracil</text>
        <dbReference type="Rhea" id="RHEA:24388"/>
        <dbReference type="ChEBI" id="CHEBI:16704"/>
        <dbReference type="ChEBI" id="CHEBI:17568"/>
        <dbReference type="ChEBI" id="CHEBI:43474"/>
        <dbReference type="ChEBI" id="CHEBI:57720"/>
        <dbReference type="EC" id="2.4.2.3"/>
    </reaction>
</comment>
<dbReference type="HAMAP" id="MF_01627">
    <property type="entry name" value="Pur_nucleosid_phosp"/>
    <property type="match status" value="1"/>
</dbReference>
<dbReference type="PROSITE" id="PS01232">
    <property type="entry name" value="PNP_UDP_1"/>
    <property type="match status" value="1"/>
</dbReference>
<comment type="similarity">
    <text evidence="1">Belongs to the PNP/UDP phosphorylase family.</text>
</comment>
<dbReference type="RefSeq" id="WP_258499667.1">
    <property type="nucleotide sequence ID" value="NZ_JANSKA010000007.1"/>
</dbReference>
<keyword evidence="5 8" id="KW-0808">Transferase</keyword>
<sequence>MGKESISASIALNEGTSIAKVVLMPGDPLRAKRIAEKYLENPVCFNNVRNMLGYTGTYNGREVSVMGHGMGIPSIGIYSTELYEQFDVDAIIRIGSTGSLQPNVKLGDVVVAMGSSSNSSYGDIYGLPGTFAPVASYELLKACMDAAEKLDVHPHVGQVYSSDQFYYPKANADLPQRLTDLGMLAVEMESAGLYWTAQGCHKKALAMFTVSDSLLTHEAMTAEERQNSFDTMMRLGLETAWTVAGE</sequence>
<dbReference type="NCBIfam" id="NF004489">
    <property type="entry name" value="PRK05819.1"/>
    <property type="match status" value="1"/>
</dbReference>
<keyword evidence="9" id="KW-1185">Reference proteome</keyword>
<dbReference type="Gene3D" id="3.40.50.1580">
    <property type="entry name" value="Nucleoside phosphorylase domain"/>
    <property type="match status" value="1"/>
</dbReference>
<comment type="caution">
    <text evidence="8">The sequence shown here is derived from an EMBL/GenBank/DDBJ whole genome shotgun (WGS) entry which is preliminary data.</text>
</comment>
<evidence type="ECO:0000313" key="9">
    <source>
        <dbReference type="Proteomes" id="UP001204320"/>
    </source>
</evidence>
<dbReference type="InterPro" id="IPR035994">
    <property type="entry name" value="Nucleoside_phosphorylase_sf"/>
</dbReference>
<dbReference type="SUPFAM" id="SSF53167">
    <property type="entry name" value="Purine and uridine phosphorylases"/>
    <property type="match status" value="1"/>
</dbReference>
<dbReference type="GO" id="GO:0004731">
    <property type="term" value="F:purine-nucleoside phosphorylase activity"/>
    <property type="evidence" value="ECO:0007669"/>
    <property type="project" value="UniProtKB-EC"/>
</dbReference>
<dbReference type="InterPro" id="IPR018016">
    <property type="entry name" value="Nucleoside_phosphorylase_CS"/>
</dbReference>
<evidence type="ECO:0000256" key="5">
    <source>
        <dbReference type="ARBA" id="ARBA00022679"/>
    </source>
</evidence>
<gene>
    <name evidence="8" type="primary">deoD</name>
    <name evidence="8" type="ORF">NVS32_09905</name>
</gene>
<evidence type="ECO:0000256" key="6">
    <source>
        <dbReference type="ARBA" id="ARBA00048447"/>
    </source>
</evidence>
<dbReference type="InterPro" id="IPR004402">
    <property type="entry name" value="DeoD-type"/>
</dbReference>
<dbReference type="EMBL" id="JANSKA010000007">
    <property type="protein sequence ID" value="MCR9037261.1"/>
    <property type="molecule type" value="Genomic_DNA"/>
</dbReference>
<feature type="domain" description="Nucleoside phosphorylase" evidence="7">
    <location>
        <begin position="20"/>
        <end position="228"/>
    </location>
</feature>
<dbReference type="NCBIfam" id="TIGR00107">
    <property type="entry name" value="deoD"/>
    <property type="match status" value="1"/>
</dbReference>